<protein>
    <recommendedName>
        <fullName evidence="8">MAPEG family protein</fullName>
    </recommendedName>
</protein>
<keyword evidence="2 5" id="KW-0812">Transmembrane</keyword>
<evidence type="ECO:0000256" key="5">
    <source>
        <dbReference type="SAM" id="Phobius"/>
    </source>
</evidence>
<name>A0A1I5SR62_9SPHN</name>
<keyword evidence="7" id="KW-1185">Reference proteome</keyword>
<sequence>MILLHILWPTFAMVLLTFAVMLTVASRRLRLVKATPPRRDDFASVAASQRYFQPVENADRNLSNLFEMPVLFFALVPLLMGTQQAGIAQVVLAWFYVICRAAHSWIHLGGNDVRRRFRAFLLSNVVLAAMWIGFFVDFVRAAATYQRALGIALHG</sequence>
<feature type="transmembrane region" description="Helical" evidence="5">
    <location>
        <begin position="6"/>
        <end position="25"/>
    </location>
</feature>
<dbReference type="InterPro" id="IPR023352">
    <property type="entry name" value="MAPEG-like_dom_sf"/>
</dbReference>
<evidence type="ECO:0008006" key="8">
    <source>
        <dbReference type="Google" id="ProtNLM"/>
    </source>
</evidence>
<dbReference type="InterPro" id="IPR001129">
    <property type="entry name" value="Membr-assoc_MAPEG"/>
</dbReference>
<gene>
    <name evidence="6" type="ORF">SAMN04488241_10678</name>
</gene>
<evidence type="ECO:0000256" key="1">
    <source>
        <dbReference type="ARBA" id="ARBA00004370"/>
    </source>
</evidence>
<accession>A0A1I5SR62</accession>
<evidence type="ECO:0000313" key="6">
    <source>
        <dbReference type="EMBL" id="SFP73205.1"/>
    </source>
</evidence>
<feature type="transmembrane region" description="Helical" evidence="5">
    <location>
        <begin position="117"/>
        <end position="139"/>
    </location>
</feature>
<dbReference type="AlphaFoldDB" id="A0A1I5SR62"/>
<evidence type="ECO:0000313" key="7">
    <source>
        <dbReference type="Proteomes" id="UP000199586"/>
    </source>
</evidence>
<dbReference type="Proteomes" id="UP000199586">
    <property type="component" value="Unassembled WGS sequence"/>
</dbReference>
<dbReference type="Pfam" id="PF01124">
    <property type="entry name" value="MAPEG"/>
    <property type="match status" value="1"/>
</dbReference>
<feature type="transmembrane region" description="Helical" evidence="5">
    <location>
        <begin position="70"/>
        <end position="97"/>
    </location>
</feature>
<proteinExistence type="predicted"/>
<keyword evidence="3 5" id="KW-1133">Transmembrane helix</keyword>
<evidence type="ECO:0000256" key="4">
    <source>
        <dbReference type="ARBA" id="ARBA00023136"/>
    </source>
</evidence>
<dbReference type="Gene3D" id="1.20.120.550">
    <property type="entry name" value="Membrane associated eicosanoid/glutathione metabolism-like domain"/>
    <property type="match status" value="1"/>
</dbReference>
<dbReference type="GO" id="GO:0016020">
    <property type="term" value="C:membrane"/>
    <property type="evidence" value="ECO:0007669"/>
    <property type="project" value="UniProtKB-SubCell"/>
</dbReference>
<keyword evidence="4 5" id="KW-0472">Membrane</keyword>
<evidence type="ECO:0000256" key="2">
    <source>
        <dbReference type="ARBA" id="ARBA00022692"/>
    </source>
</evidence>
<dbReference type="EMBL" id="FOXP01000006">
    <property type="protein sequence ID" value="SFP73205.1"/>
    <property type="molecule type" value="Genomic_DNA"/>
</dbReference>
<reference evidence="6 7" key="1">
    <citation type="submission" date="2016-10" db="EMBL/GenBank/DDBJ databases">
        <authorList>
            <person name="de Groot N.N."/>
        </authorList>
    </citation>
    <scope>NUCLEOTIDE SEQUENCE [LARGE SCALE GENOMIC DNA]</scope>
    <source>
        <strain evidence="6 7">CGMCC 1.9113</strain>
    </source>
</reference>
<comment type="subcellular location">
    <subcellularLocation>
        <location evidence="1">Membrane</location>
    </subcellularLocation>
</comment>
<dbReference type="SUPFAM" id="SSF161084">
    <property type="entry name" value="MAPEG domain-like"/>
    <property type="match status" value="1"/>
</dbReference>
<evidence type="ECO:0000256" key="3">
    <source>
        <dbReference type="ARBA" id="ARBA00022989"/>
    </source>
</evidence>
<organism evidence="6 7">
    <name type="scientific">Sphingomonas rubra</name>
    <dbReference type="NCBI Taxonomy" id="634430"/>
    <lineage>
        <taxon>Bacteria</taxon>
        <taxon>Pseudomonadati</taxon>
        <taxon>Pseudomonadota</taxon>
        <taxon>Alphaproteobacteria</taxon>
        <taxon>Sphingomonadales</taxon>
        <taxon>Sphingomonadaceae</taxon>
        <taxon>Sphingomonas</taxon>
    </lineage>
</organism>
<dbReference type="RefSeq" id="WP_177200134.1">
    <property type="nucleotide sequence ID" value="NZ_FOXP01000006.1"/>
</dbReference>